<accession>A0AA36GCR2</accession>
<keyword evidence="6" id="KW-1185">Reference proteome</keyword>
<evidence type="ECO:0000256" key="3">
    <source>
        <dbReference type="SAM" id="MobiDB-lite"/>
    </source>
</evidence>
<dbReference type="AlphaFoldDB" id="A0AA36GCR2"/>
<dbReference type="Proteomes" id="UP001177023">
    <property type="component" value="Unassembled WGS sequence"/>
</dbReference>
<feature type="compositionally biased region" description="Polar residues" evidence="3">
    <location>
        <begin position="483"/>
        <end position="495"/>
    </location>
</feature>
<dbReference type="Pfam" id="PF00086">
    <property type="entry name" value="Thyroglobulin_1"/>
    <property type="match status" value="1"/>
</dbReference>
<dbReference type="Gene3D" id="4.10.800.10">
    <property type="entry name" value="Thyroglobulin type-1"/>
    <property type="match status" value="1"/>
</dbReference>
<protein>
    <recommendedName>
        <fullName evidence="4">Thyroglobulin type-1 domain-containing protein</fullName>
    </recommendedName>
</protein>
<dbReference type="InterPro" id="IPR000716">
    <property type="entry name" value="Thyroglobulin_1"/>
</dbReference>
<feature type="disulfide bond" evidence="2">
    <location>
        <begin position="842"/>
        <end position="861"/>
    </location>
</feature>
<dbReference type="SMART" id="SM00211">
    <property type="entry name" value="TY"/>
    <property type="match status" value="1"/>
</dbReference>
<evidence type="ECO:0000256" key="1">
    <source>
        <dbReference type="ARBA" id="ARBA00023157"/>
    </source>
</evidence>
<keyword evidence="1 2" id="KW-1015">Disulfide bond</keyword>
<feature type="non-terminal residue" evidence="5">
    <location>
        <position position="1"/>
    </location>
</feature>
<dbReference type="EMBL" id="CATQJA010002708">
    <property type="protein sequence ID" value="CAJ0586280.1"/>
    <property type="molecule type" value="Genomic_DNA"/>
</dbReference>
<dbReference type="PROSITE" id="PS00484">
    <property type="entry name" value="THYROGLOBULIN_1_1"/>
    <property type="match status" value="1"/>
</dbReference>
<name>A0AA36GCR2_9BILA</name>
<dbReference type="InterPro" id="IPR036857">
    <property type="entry name" value="Thyroglobulin_1_sf"/>
</dbReference>
<gene>
    <name evidence="5" type="ORF">MSPICULIGERA_LOCUS24287</name>
</gene>
<comment type="caution">
    <text evidence="5">The sequence shown here is derived from an EMBL/GenBank/DDBJ whole genome shotgun (WGS) entry which is preliminary data.</text>
</comment>
<evidence type="ECO:0000259" key="4">
    <source>
        <dbReference type="PROSITE" id="PS51162"/>
    </source>
</evidence>
<comment type="caution">
    <text evidence="2">Lacks conserved residue(s) required for the propagation of feature annotation.</text>
</comment>
<feature type="region of interest" description="Disordered" evidence="3">
    <location>
        <begin position="396"/>
        <end position="509"/>
    </location>
</feature>
<dbReference type="PROSITE" id="PS51162">
    <property type="entry name" value="THYROGLOBULIN_1_2"/>
    <property type="match status" value="1"/>
</dbReference>
<feature type="compositionally biased region" description="Basic and acidic residues" evidence="3">
    <location>
        <begin position="496"/>
        <end position="509"/>
    </location>
</feature>
<dbReference type="CDD" id="cd00191">
    <property type="entry name" value="TY"/>
    <property type="match status" value="1"/>
</dbReference>
<organism evidence="5 6">
    <name type="scientific">Mesorhabditis spiculigera</name>
    <dbReference type="NCBI Taxonomy" id="96644"/>
    <lineage>
        <taxon>Eukaryota</taxon>
        <taxon>Metazoa</taxon>
        <taxon>Ecdysozoa</taxon>
        <taxon>Nematoda</taxon>
        <taxon>Chromadorea</taxon>
        <taxon>Rhabditida</taxon>
        <taxon>Rhabditina</taxon>
        <taxon>Rhabditomorpha</taxon>
        <taxon>Rhabditoidea</taxon>
        <taxon>Rhabditidae</taxon>
        <taxon>Mesorhabditinae</taxon>
        <taxon>Mesorhabditis</taxon>
    </lineage>
</organism>
<feature type="region of interest" description="Disordered" evidence="3">
    <location>
        <begin position="236"/>
        <end position="258"/>
    </location>
</feature>
<feature type="compositionally biased region" description="Polar residues" evidence="3">
    <location>
        <begin position="437"/>
        <end position="455"/>
    </location>
</feature>
<evidence type="ECO:0000313" key="5">
    <source>
        <dbReference type="EMBL" id="CAJ0586280.1"/>
    </source>
</evidence>
<evidence type="ECO:0000256" key="2">
    <source>
        <dbReference type="PROSITE-ProRule" id="PRU00500"/>
    </source>
</evidence>
<reference evidence="5" key="1">
    <citation type="submission" date="2023-06" db="EMBL/GenBank/DDBJ databases">
        <authorList>
            <person name="Delattre M."/>
        </authorList>
    </citation>
    <scope>NUCLEOTIDE SEQUENCE</scope>
    <source>
        <strain evidence="5">AF72</strain>
    </source>
</reference>
<dbReference type="SUPFAM" id="SSF57610">
    <property type="entry name" value="Thyroglobulin type-1 domain"/>
    <property type="match status" value="1"/>
</dbReference>
<proteinExistence type="predicted"/>
<sequence>MLEVTDQGESGNMANLALEDLLENSGRIPEVTRELLQLSGTAMSNIPIREAILLDDYAQFPDITVFEGGPRPKSREMGVVTTVAGVANKLEEEILENGMENETLSDSGPELGLANGVGLATVTSAVIRMHQETEATPETLATVTSRTGTVVRPQAVGELELVPEFPIDTDGTARKIVDSAMLRKIGERTVGGEVVTVIPEKLDTVATVNSDVNWKETEQNSEVTLIPEKLDTVTGRRHGAENPEATVPPNTKFHDAPKPENRFINRILIQNFTKTQKNQFAGYYGSEQQLKTTNVEPWMYFEGANRKSENAKIFIDTKNSKKFGDKSIKAIPNFSGTSTFSIGQDLGIIPPENEEKANLNQEKFKLNTEKLDFTPEKSNLNPERILPIEFPEIRINSRPLPATPNDGREEDQNSEGLRSAPNDGALQVTPDDGPLQVTPNSERLQPTPDDSSLRATPNDGPLQVTPNSERLQPTPIDTRLHATANSERLQATPNSERLHATPDDAKEYGGDLGYKPTIFPDLAPKNNELLMSFGTTKPTVTRPWWDPTIATVSQPEWLKKALRDVEGPNWRWGSGNTVPREEGLRYYSNPPWGTVEKGDRLGVEDHEAGIPQRYPGSLTWATEATVPQRGFLGTVEKGKKVDFGEHEAGIPERYAWGSVEKGKKADFEDNEAGIPERYSRITGLGMLGDSAGDDGLRPAASTLPTPTVTPDLELSEPMQQFLAGPSTSGNFVFQPADDAGSDATVATITEEELRAERIIPENIARMLRIGPIGEGPGCPATVRVQILRCSETILDDTMKHMMPMDMSSMFGGRQPGQHDQFCANAQRYLQCAEEHATTNPDCLREFHATLDRAYLDYLPSCRPDGAYRATQCSQKGSCWCVDDFGLPMVDTFTGPNEAIADCGGGPTYSCQRLPDAQFCEVTQEEPEQAIRWALEEGVCRPYTIRECRENKFLPPYTLTYDECQLFCLYRKS</sequence>
<feature type="domain" description="Thyroglobulin type-1" evidence="4">
    <location>
        <begin position="839"/>
        <end position="902"/>
    </location>
</feature>
<evidence type="ECO:0000313" key="6">
    <source>
        <dbReference type="Proteomes" id="UP001177023"/>
    </source>
</evidence>